<dbReference type="InterPro" id="IPR019481">
    <property type="entry name" value="TFIIIC_triple_barrel"/>
</dbReference>
<sequence>MWGYKEFSYEFYQPTKESGYGKKCTTSEASSNVGVLRSNQIEQPKVMATASPSHENEEEYVLLDLDDVYGQVDIPQNAPYVLSGLDTLNPTLVIDNKLKLIGEYKETIGTCFVFSES</sequence>
<comment type="caution">
    <text evidence="2">The sequence shown here is derived from an EMBL/GenBank/DDBJ whole genome shotgun (WGS) entry which is preliminary data.</text>
</comment>
<evidence type="ECO:0000313" key="3">
    <source>
        <dbReference type="Proteomes" id="UP001188597"/>
    </source>
</evidence>
<dbReference type="Pfam" id="PF10419">
    <property type="entry name" value="TFIIIC_sub6"/>
    <property type="match status" value="1"/>
</dbReference>
<organism evidence="2 3">
    <name type="scientific">Escallonia herrerae</name>
    <dbReference type="NCBI Taxonomy" id="1293975"/>
    <lineage>
        <taxon>Eukaryota</taxon>
        <taxon>Viridiplantae</taxon>
        <taxon>Streptophyta</taxon>
        <taxon>Embryophyta</taxon>
        <taxon>Tracheophyta</taxon>
        <taxon>Spermatophyta</taxon>
        <taxon>Magnoliopsida</taxon>
        <taxon>eudicotyledons</taxon>
        <taxon>Gunneridae</taxon>
        <taxon>Pentapetalae</taxon>
        <taxon>asterids</taxon>
        <taxon>campanulids</taxon>
        <taxon>Escalloniales</taxon>
        <taxon>Escalloniaceae</taxon>
        <taxon>Escallonia</taxon>
    </lineage>
</organism>
<evidence type="ECO:0000259" key="1">
    <source>
        <dbReference type="Pfam" id="PF10419"/>
    </source>
</evidence>
<dbReference type="InterPro" id="IPR042771">
    <property type="entry name" value="GTF3C6-like"/>
</dbReference>
<gene>
    <name evidence="2" type="ORF">RJ639_021659</name>
</gene>
<proteinExistence type="predicted"/>
<evidence type="ECO:0000313" key="2">
    <source>
        <dbReference type="EMBL" id="KAK3001663.1"/>
    </source>
</evidence>
<dbReference type="Gene3D" id="2.60.40.4370">
    <property type="match status" value="1"/>
</dbReference>
<reference evidence="2" key="1">
    <citation type="submission" date="2022-12" db="EMBL/GenBank/DDBJ databases">
        <title>Draft genome assemblies for two species of Escallonia (Escalloniales).</title>
        <authorList>
            <person name="Chanderbali A."/>
            <person name="Dervinis C."/>
            <person name="Anghel I."/>
            <person name="Soltis D."/>
            <person name="Soltis P."/>
            <person name="Zapata F."/>
        </authorList>
    </citation>
    <scope>NUCLEOTIDE SEQUENCE</scope>
    <source>
        <strain evidence="2">UCBG64.0493</strain>
        <tissue evidence="2">Leaf</tissue>
    </source>
</reference>
<dbReference type="PANTHER" id="PTHR21860:SF2">
    <property type="entry name" value="GENERAL TRANSCRIPTION FACTOR 3C POLYPEPTIDE 6"/>
    <property type="match status" value="1"/>
</dbReference>
<dbReference type="PANTHER" id="PTHR21860">
    <property type="entry name" value="TRANSCRIPTION INITIATION FACTOR IIIC TFIIIC , POLYPEPTIDE 6-RELATED"/>
    <property type="match status" value="1"/>
</dbReference>
<dbReference type="GO" id="GO:0006383">
    <property type="term" value="P:transcription by RNA polymerase III"/>
    <property type="evidence" value="ECO:0007669"/>
    <property type="project" value="InterPro"/>
</dbReference>
<accession>A0AA89AGJ4</accession>
<dbReference type="AlphaFoldDB" id="A0AA89AGJ4"/>
<dbReference type="GO" id="GO:0000127">
    <property type="term" value="C:transcription factor TFIIIC complex"/>
    <property type="evidence" value="ECO:0007669"/>
    <property type="project" value="TreeGrafter"/>
</dbReference>
<dbReference type="Proteomes" id="UP001188597">
    <property type="component" value="Unassembled WGS sequence"/>
</dbReference>
<name>A0AA89AGJ4_9ASTE</name>
<dbReference type="EMBL" id="JAVXUP010002739">
    <property type="protein sequence ID" value="KAK3001663.1"/>
    <property type="molecule type" value="Genomic_DNA"/>
</dbReference>
<feature type="domain" description="Transcription factor TFIIIC triple barrel" evidence="1">
    <location>
        <begin position="55"/>
        <end position="116"/>
    </location>
</feature>
<keyword evidence="3" id="KW-1185">Reference proteome</keyword>
<feature type="non-terminal residue" evidence="2">
    <location>
        <position position="1"/>
    </location>
</feature>
<protein>
    <recommendedName>
        <fullName evidence="1">Transcription factor TFIIIC triple barrel domain-containing protein</fullName>
    </recommendedName>
</protein>